<keyword evidence="1" id="KW-1133">Transmembrane helix</keyword>
<keyword evidence="1" id="KW-0472">Membrane</keyword>
<evidence type="ECO:0000313" key="3">
    <source>
        <dbReference type="Proteomes" id="UP000256373"/>
    </source>
</evidence>
<proteinExistence type="predicted"/>
<dbReference type="RefSeq" id="WP_115829227.1">
    <property type="nucleotide sequence ID" value="NZ_QNUL01000002.1"/>
</dbReference>
<reference evidence="2 3" key="1">
    <citation type="submission" date="2018-07" db="EMBL/GenBank/DDBJ databases">
        <title>Dyadobacter roseus sp. nov., isolated from rose rhizosphere soil.</title>
        <authorList>
            <person name="Chen L."/>
        </authorList>
    </citation>
    <scope>NUCLEOTIDE SEQUENCE [LARGE SCALE GENOMIC DNA]</scope>
    <source>
        <strain evidence="2 3">RS19</strain>
    </source>
</reference>
<gene>
    <name evidence="2" type="ORF">DSL64_03260</name>
</gene>
<evidence type="ECO:0000313" key="2">
    <source>
        <dbReference type="EMBL" id="REA63479.1"/>
    </source>
</evidence>
<feature type="transmembrane region" description="Helical" evidence="1">
    <location>
        <begin position="6"/>
        <end position="25"/>
    </location>
</feature>
<dbReference type="OrthoDB" id="674043at2"/>
<protein>
    <submittedName>
        <fullName evidence="2">DUF4907 domain-containing protein</fullName>
    </submittedName>
</protein>
<organism evidence="2 3">
    <name type="scientific">Dyadobacter luteus</name>
    <dbReference type="NCBI Taxonomy" id="2259619"/>
    <lineage>
        <taxon>Bacteria</taxon>
        <taxon>Pseudomonadati</taxon>
        <taxon>Bacteroidota</taxon>
        <taxon>Cytophagia</taxon>
        <taxon>Cytophagales</taxon>
        <taxon>Spirosomataceae</taxon>
        <taxon>Dyadobacter</taxon>
    </lineage>
</organism>
<keyword evidence="3" id="KW-1185">Reference proteome</keyword>
<dbReference type="AlphaFoldDB" id="A0A3D8YGF6"/>
<evidence type="ECO:0000256" key="1">
    <source>
        <dbReference type="SAM" id="Phobius"/>
    </source>
</evidence>
<accession>A0A3D8YGF6</accession>
<name>A0A3D8YGF6_9BACT</name>
<comment type="caution">
    <text evidence="2">The sequence shown here is derived from an EMBL/GenBank/DDBJ whole genome shotgun (WGS) entry which is preliminary data.</text>
</comment>
<dbReference type="Pfam" id="PF16250">
    <property type="entry name" value="DUF4907"/>
    <property type="match status" value="1"/>
</dbReference>
<keyword evidence="1" id="KW-0812">Transmembrane</keyword>
<dbReference type="Proteomes" id="UP000256373">
    <property type="component" value="Unassembled WGS sequence"/>
</dbReference>
<sequence length="119" mass="13337">MKISNTIKVVLICLIAFAGAAYFYFSTRSKNGIDATSEGFRNLRTETVALPNGWGYRVMQDTSALIEQFNIPGVEGNSPFRNQQEAQAVADLVMSKLERKVFPPTVEIRELDSLKITYK</sequence>
<dbReference type="InterPro" id="IPR032593">
    <property type="entry name" value="DUF4907"/>
</dbReference>
<dbReference type="EMBL" id="QNUL01000002">
    <property type="protein sequence ID" value="REA63479.1"/>
    <property type="molecule type" value="Genomic_DNA"/>
</dbReference>